<protein>
    <submittedName>
        <fullName evidence="2">Uncharacterized protein</fullName>
    </submittedName>
</protein>
<dbReference type="AlphaFoldDB" id="A0A835KAZ1"/>
<proteinExistence type="predicted"/>
<name>A0A835KAZ1_9POAL</name>
<evidence type="ECO:0000313" key="2">
    <source>
        <dbReference type="EMBL" id="KAF8723634.1"/>
    </source>
</evidence>
<evidence type="ECO:0000313" key="3">
    <source>
        <dbReference type="Proteomes" id="UP000636709"/>
    </source>
</evidence>
<keyword evidence="3" id="KW-1185">Reference proteome</keyword>
<sequence>MARGFAALVPVILLVIMGFLAISGAARPLSGEVWPPAGEAVSGDGVLQFLQQMYLQKFLQQMYLQKLGAGPSCRTNSSNGGCPQRP</sequence>
<dbReference type="PANTHER" id="PTHR35547">
    <property type="entry name" value="OS06G0249350 PROTEIN-RELATED"/>
    <property type="match status" value="1"/>
</dbReference>
<dbReference type="PANTHER" id="PTHR35547:SF17">
    <property type="match status" value="1"/>
</dbReference>
<evidence type="ECO:0000256" key="1">
    <source>
        <dbReference type="SAM" id="SignalP"/>
    </source>
</evidence>
<keyword evidence="1" id="KW-0732">Signal</keyword>
<accession>A0A835KAZ1</accession>
<gene>
    <name evidence="2" type="ORF">HU200_021591</name>
</gene>
<reference evidence="2" key="1">
    <citation type="submission" date="2020-07" db="EMBL/GenBank/DDBJ databases">
        <title>Genome sequence and genetic diversity analysis of an under-domesticated orphan crop, white fonio (Digitaria exilis).</title>
        <authorList>
            <person name="Bennetzen J.L."/>
            <person name="Chen S."/>
            <person name="Ma X."/>
            <person name="Wang X."/>
            <person name="Yssel A.E.J."/>
            <person name="Chaluvadi S.R."/>
            <person name="Johnson M."/>
            <person name="Gangashetty P."/>
            <person name="Hamidou F."/>
            <person name="Sanogo M.D."/>
            <person name="Zwaenepoel A."/>
            <person name="Wallace J."/>
            <person name="Van De Peer Y."/>
            <person name="Van Deynze A."/>
        </authorList>
    </citation>
    <scope>NUCLEOTIDE SEQUENCE</scope>
    <source>
        <tissue evidence="2">Leaves</tissue>
    </source>
</reference>
<feature type="chain" id="PRO_5033053781" evidence="1">
    <location>
        <begin position="26"/>
        <end position="86"/>
    </location>
</feature>
<dbReference type="EMBL" id="JACEFO010001666">
    <property type="protein sequence ID" value="KAF8723634.1"/>
    <property type="molecule type" value="Genomic_DNA"/>
</dbReference>
<dbReference type="Proteomes" id="UP000636709">
    <property type="component" value="Unassembled WGS sequence"/>
</dbReference>
<dbReference type="OrthoDB" id="667755at2759"/>
<organism evidence="2 3">
    <name type="scientific">Digitaria exilis</name>
    <dbReference type="NCBI Taxonomy" id="1010633"/>
    <lineage>
        <taxon>Eukaryota</taxon>
        <taxon>Viridiplantae</taxon>
        <taxon>Streptophyta</taxon>
        <taxon>Embryophyta</taxon>
        <taxon>Tracheophyta</taxon>
        <taxon>Spermatophyta</taxon>
        <taxon>Magnoliopsida</taxon>
        <taxon>Liliopsida</taxon>
        <taxon>Poales</taxon>
        <taxon>Poaceae</taxon>
        <taxon>PACMAD clade</taxon>
        <taxon>Panicoideae</taxon>
        <taxon>Panicodae</taxon>
        <taxon>Paniceae</taxon>
        <taxon>Anthephorinae</taxon>
        <taxon>Digitaria</taxon>
    </lineage>
</organism>
<comment type="caution">
    <text evidence="2">The sequence shown here is derived from an EMBL/GenBank/DDBJ whole genome shotgun (WGS) entry which is preliminary data.</text>
</comment>
<feature type="signal peptide" evidence="1">
    <location>
        <begin position="1"/>
        <end position="25"/>
    </location>
</feature>